<dbReference type="Gramene" id="PRQ31777">
    <property type="protein sequence ID" value="PRQ31777"/>
    <property type="gene ID" value="RchiOBHm_Chr5g0039191"/>
</dbReference>
<protein>
    <recommendedName>
        <fullName evidence="1">DUF4216 domain-containing protein</fullName>
    </recommendedName>
</protein>
<organism evidence="2 3">
    <name type="scientific">Rosa chinensis</name>
    <name type="common">China rose</name>
    <dbReference type="NCBI Taxonomy" id="74649"/>
    <lineage>
        <taxon>Eukaryota</taxon>
        <taxon>Viridiplantae</taxon>
        <taxon>Streptophyta</taxon>
        <taxon>Embryophyta</taxon>
        <taxon>Tracheophyta</taxon>
        <taxon>Spermatophyta</taxon>
        <taxon>Magnoliopsida</taxon>
        <taxon>eudicotyledons</taxon>
        <taxon>Gunneridae</taxon>
        <taxon>Pentapetalae</taxon>
        <taxon>rosids</taxon>
        <taxon>fabids</taxon>
        <taxon>Rosales</taxon>
        <taxon>Rosaceae</taxon>
        <taxon>Rosoideae</taxon>
        <taxon>Rosoideae incertae sedis</taxon>
        <taxon>Rosa</taxon>
    </lineage>
</organism>
<name>A0A2P6QC71_ROSCH</name>
<keyword evidence="3" id="KW-1185">Reference proteome</keyword>
<dbReference type="Proteomes" id="UP000238479">
    <property type="component" value="Chromosome 5"/>
</dbReference>
<evidence type="ECO:0000313" key="2">
    <source>
        <dbReference type="EMBL" id="PRQ31777.1"/>
    </source>
</evidence>
<dbReference type="PANTHER" id="PTHR48258:SF15">
    <property type="entry name" value="OS02G0543900 PROTEIN"/>
    <property type="match status" value="1"/>
</dbReference>
<evidence type="ECO:0000313" key="3">
    <source>
        <dbReference type="Proteomes" id="UP000238479"/>
    </source>
</evidence>
<evidence type="ECO:0000259" key="1">
    <source>
        <dbReference type="Pfam" id="PF13952"/>
    </source>
</evidence>
<accession>A0A2P6QC71</accession>
<reference evidence="2 3" key="1">
    <citation type="journal article" date="2018" name="Nat. Genet.">
        <title>The Rosa genome provides new insights in the design of modern roses.</title>
        <authorList>
            <person name="Bendahmane M."/>
        </authorList>
    </citation>
    <scope>NUCLEOTIDE SEQUENCE [LARGE SCALE GENOMIC DNA]</scope>
    <source>
        <strain evidence="3">cv. Old Blush</strain>
    </source>
</reference>
<comment type="caution">
    <text evidence="2">The sequence shown here is derived from an EMBL/GenBank/DDBJ whole genome shotgun (WGS) entry which is preliminary data.</text>
</comment>
<dbReference type="InterPro" id="IPR025312">
    <property type="entry name" value="DUF4216"/>
</dbReference>
<feature type="domain" description="DUF4216" evidence="1">
    <location>
        <begin position="12"/>
        <end position="68"/>
    </location>
</feature>
<dbReference type="PANTHER" id="PTHR48258">
    <property type="entry name" value="DUF4218 DOMAIN-CONTAINING PROTEIN-RELATED"/>
    <property type="match status" value="1"/>
</dbReference>
<gene>
    <name evidence="2" type="ORF">RchiOBHm_Chr5g0039191</name>
</gene>
<dbReference type="OMA" id="DWYDTTR"/>
<proteinExistence type="predicted"/>
<dbReference type="AlphaFoldDB" id="A0A2P6QC71"/>
<sequence length="68" mass="7880">MVEYYGILKDIIELNYRNGRKVVLFDCDWVNGRLHRSGIKKDDFGFTMVSFERLLPPPDTLVFGGQAQ</sequence>
<dbReference type="Pfam" id="PF13952">
    <property type="entry name" value="DUF4216"/>
    <property type="match status" value="1"/>
</dbReference>
<dbReference type="EMBL" id="PDCK01000043">
    <property type="protein sequence ID" value="PRQ31777.1"/>
    <property type="molecule type" value="Genomic_DNA"/>
</dbReference>